<reference evidence="3" key="1">
    <citation type="submission" date="2015-11" db="EMBL/GenBank/DDBJ databases">
        <authorList>
            <person name="Varghese N."/>
        </authorList>
    </citation>
    <scope>NUCLEOTIDE SEQUENCE [LARGE SCALE GENOMIC DNA]</scope>
    <source>
        <strain evidence="3">JGI-23</strain>
    </source>
</reference>
<name>A0A0P1NU53_9BACT</name>
<dbReference type="InterPro" id="IPR004352">
    <property type="entry name" value="GH114_TIM-barrel"/>
</dbReference>
<accession>A0A0P1NU53</accession>
<gene>
    <name evidence="2" type="ORF">JGI23_01281</name>
</gene>
<proteinExistence type="predicted"/>
<dbReference type="PANTHER" id="PTHR35882">
    <property type="entry name" value="PELA"/>
    <property type="match status" value="1"/>
</dbReference>
<dbReference type="PANTHER" id="PTHR35882:SF2">
    <property type="entry name" value="PELA"/>
    <property type="match status" value="1"/>
</dbReference>
<evidence type="ECO:0000313" key="3">
    <source>
        <dbReference type="Proteomes" id="UP000199197"/>
    </source>
</evidence>
<dbReference type="AlphaFoldDB" id="A0A0P1NU53"/>
<keyword evidence="3" id="KW-1185">Reference proteome</keyword>
<sequence length="259" mass="31058">MRLLILLLLLNFLSFQSGKKIEDVNRYAVCYSKINLDEVKNFELLILDPDHYSRDEVLYLKNLGIITIAYLNIAEFETYRSYSIPESIIIGKNPFWKDHFYVDIRSEIWQRLIFDDKIPKIISKEFDGFFIDMIDIVQIFPQFEETIIDMVKLIKSRYPYKFVIANNGWSLIDTLKNFVDAFLVEGLFTRYNFETKRYFVRFEKEYVDRVKILKNTGKKIFTLDFLSEGDRRKYFVRNLSRGYGFTPYISTIELNKIFK</sequence>
<dbReference type="SUPFAM" id="SSF51445">
    <property type="entry name" value="(Trans)glycosidases"/>
    <property type="match status" value="1"/>
</dbReference>
<dbReference type="InterPro" id="IPR017853">
    <property type="entry name" value="GH"/>
</dbReference>
<dbReference type="OrthoDB" id="10730at2"/>
<feature type="domain" description="Glycoside-hydrolase family GH114 TIM-barrel" evidence="1">
    <location>
        <begin position="37"/>
        <end position="255"/>
    </location>
</feature>
<organism evidence="2 3">
    <name type="scientific">Candidatus Chryseopegocella kryptomonas</name>
    <dbReference type="NCBI Taxonomy" id="1633643"/>
    <lineage>
        <taxon>Bacteria</taxon>
        <taxon>Pseudomonadati</taxon>
        <taxon>Candidatus Kryptoniota</taxon>
        <taxon>Candidatus Chryseopegocella</taxon>
    </lineage>
</organism>
<evidence type="ECO:0000259" key="1">
    <source>
        <dbReference type="Pfam" id="PF03537"/>
    </source>
</evidence>
<dbReference type="Proteomes" id="UP000199197">
    <property type="component" value="Unassembled WGS sequence"/>
</dbReference>
<dbReference type="InterPro" id="IPR013785">
    <property type="entry name" value="Aldolase_TIM"/>
</dbReference>
<protein>
    <submittedName>
        <fullName evidence="2">Extracellular protein</fullName>
    </submittedName>
</protein>
<dbReference type="EMBL" id="CZVW01000013">
    <property type="protein sequence ID" value="CUT02585.1"/>
    <property type="molecule type" value="Genomic_DNA"/>
</dbReference>
<dbReference type="Pfam" id="PF03537">
    <property type="entry name" value="Glyco_hydro_114"/>
    <property type="match status" value="1"/>
</dbReference>
<dbReference type="Gene3D" id="3.20.20.70">
    <property type="entry name" value="Aldolase class I"/>
    <property type="match status" value="1"/>
</dbReference>
<dbReference type="RefSeq" id="WP_092350081.1">
    <property type="nucleotide sequence ID" value="NZ_CZVW01000013.1"/>
</dbReference>
<evidence type="ECO:0000313" key="2">
    <source>
        <dbReference type="EMBL" id="CUT02585.1"/>
    </source>
</evidence>